<evidence type="ECO:0000313" key="2">
    <source>
        <dbReference type="EMBL" id="KAK1754930.1"/>
    </source>
</evidence>
<name>A0AAJ0BBU0_9PEZI</name>
<feature type="region of interest" description="Disordered" evidence="1">
    <location>
        <begin position="263"/>
        <end position="298"/>
    </location>
</feature>
<reference evidence="2" key="1">
    <citation type="submission" date="2023-06" db="EMBL/GenBank/DDBJ databases">
        <title>Genome-scale phylogeny and comparative genomics of the fungal order Sordariales.</title>
        <authorList>
            <consortium name="Lawrence Berkeley National Laboratory"/>
            <person name="Hensen N."/>
            <person name="Bonometti L."/>
            <person name="Westerberg I."/>
            <person name="Brannstrom I.O."/>
            <person name="Guillou S."/>
            <person name="Cros-Aarteil S."/>
            <person name="Calhoun S."/>
            <person name="Haridas S."/>
            <person name="Kuo A."/>
            <person name="Mondo S."/>
            <person name="Pangilinan J."/>
            <person name="Riley R."/>
            <person name="Labutti K."/>
            <person name="Andreopoulos B."/>
            <person name="Lipzen A."/>
            <person name="Chen C."/>
            <person name="Yanf M."/>
            <person name="Daum C."/>
            <person name="Ng V."/>
            <person name="Clum A."/>
            <person name="Steindorff A."/>
            <person name="Ohm R."/>
            <person name="Martin F."/>
            <person name="Silar P."/>
            <person name="Natvig D."/>
            <person name="Lalanne C."/>
            <person name="Gautier V."/>
            <person name="Ament-Velasquez S.L."/>
            <person name="Kruys A."/>
            <person name="Hutchinson M.I."/>
            <person name="Powell A.J."/>
            <person name="Barry K."/>
            <person name="Miller A.N."/>
            <person name="Grigoriev I.V."/>
            <person name="Debuchy R."/>
            <person name="Gladieux P."/>
            <person name="Thoren M.H."/>
            <person name="Johannesson H."/>
        </authorList>
    </citation>
    <scope>NUCLEOTIDE SEQUENCE</scope>
    <source>
        <strain evidence="2">PSN4</strain>
    </source>
</reference>
<evidence type="ECO:0000256" key="1">
    <source>
        <dbReference type="SAM" id="MobiDB-lite"/>
    </source>
</evidence>
<organism evidence="2 3">
    <name type="scientific">Echria macrotheca</name>
    <dbReference type="NCBI Taxonomy" id="438768"/>
    <lineage>
        <taxon>Eukaryota</taxon>
        <taxon>Fungi</taxon>
        <taxon>Dikarya</taxon>
        <taxon>Ascomycota</taxon>
        <taxon>Pezizomycotina</taxon>
        <taxon>Sordariomycetes</taxon>
        <taxon>Sordariomycetidae</taxon>
        <taxon>Sordariales</taxon>
        <taxon>Schizotheciaceae</taxon>
        <taxon>Echria</taxon>
    </lineage>
</organism>
<dbReference type="AlphaFoldDB" id="A0AAJ0BBU0"/>
<feature type="compositionally biased region" description="Low complexity" evidence="1">
    <location>
        <begin position="61"/>
        <end position="77"/>
    </location>
</feature>
<dbReference type="EMBL" id="MU839834">
    <property type="protein sequence ID" value="KAK1754930.1"/>
    <property type="molecule type" value="Genomic_DNA"/>
</dbReference>
<evidence type="ECO:0000313" key="3">
    <source>
        <dbReference type="Proteomes" id="UP001239445"/>
    </source>
</evidence>
<feature type="compositionally biased region" description="Basic and acidic residues" evidence="1">
    <location>
        <begin position="15"/>
        <end position="33"/>
    </location>
</feature>
<sequence length="375" mass="43753">MGWLGGWFGGSNESDPLRRLDPKTREYLERESPVKYTTVTDQQRREREREREAQQEDEAAARQQRQLQQHQQQAKSKQGGGEEEKEEGEGEGKIKVPPQSLFQDGRYAHLWKTYRPQAEVEAEGKSEHEKLQDVLEGFKERRGLIGRAALENCAEAQLEWNNCMKYGDWGQRAVMCRDEVRRFERCYLMNSRLLKTLGYMSDYSRGPEVEEQIQMRADAIFQKMLAQEAEVEKAKEEGRPVPKFGSLVPSYQAPKPITVPAAAMPQGQQQQLEEKKKKEEKEKKEEGAKGGEGEHFVVSYEPGEERLKEWRQKVEKLPERDREAELEALKADYRAKVDTALRVNALWDQQRKERLQRKEEGTWSVMDRVKDFFGR</sequence>
<gene>
    <name evidence="2" type="ORF">QBC47DRAFT_382201</name>
</gene>
<feature type="compositionally biased region" description="Basic and acidic residues" evidence="1">
    <location>
        <begin position="42"/>
        <end position="54"/>
    </location>
</feature>
<comment type="caution">
    <text evidence="2">The sequence shown here is derived from an EMBL/GenBank/DDBJ whole genome shotgun (WGS) entry which is preliminary data.</text>
</comment>
<accession>A0AAJ0BBU0</accession>
<feature type="compositionally biased region" description="Basic and acidic residues" evidence="1">
    <location>
        <begin position="272"/>
        <end position="295"/>
    </location>
</feature>
<dbReference type="Proteomes" id="UP001239445">
    <property type="component" value="Unassembled WGS sequence"/>
</dbReference>
<keyword evidence="3" id="KW-1185">Reference proteome</keyword>
<protein>
    <submittedName>
        <fullName evidence="2">Uncharacterized protein</fullName>
    </submittedName>
</protein>
<feature type="region of interest" description="Disordered" evidence="1">
    <location>
        <begin position="1"/>
        <end position="99"/>
    </location>
</feature>
<proteinExistence type="predicted"/>